<dbReference type="SUPFAM" id="SSF53681">
    <property type="entry name" value="Aspartate/glutamate racemase"/>
    <property type="match status" value="2"/>
</dbReference>
<sequence length="238" mass="25297">MHTTIGILGGMGPLATVDFVKKIIGQTVAIQDQDHLPLLIHSVPQIPDRTACLMQNRESPLAALTKGLHTLVDAGVGCIAIPCNTAHYWHKDLARISPVPILHIARACSNQLAKDGVGTVGLMATDGTLKAGFYAGELSQHGIHLIDTPALLQQRVMEGIYRVKSGALEQGAIMLEDCLQKMLALGVERVILGCTEIPLALDSISSGLSHYGVDATGALARACVDWYQVNSHNQDVAA</sequence>
<evidence type="ECO:0000256" key="2">
    <source>
        <dbReference type="ARBA" id="ARBA00023235"/>
    </source>
</evidence>
<name>A0A1A9EYP2_9GAMM</name>
<dbReference type="InterPro" id="IPR001920">
    <property type="entry name" value="Asp/Glu_race"/>
</dbReference>
<dbReference type="NCBIfam" id="TIGR00035">
    <property type="entry name" value="asp_race"/>
    <property type="match status" value="1"/>
</dbReference>
<reference evidence="3 4" key="2">
    <citation type="journal article" date="2018" name="Int. J. Syst. Evol. Microbiol.">
        <title>Marinobacterium aestuarii sp. nov., a benzene-degrading marine bacterium isolated from estuary sediment.</title>
        <authorList>
            <person name="Bae S.S."/>
            <person name="Jung J."/>
            <person name="Chung D."/>
            <person name="Baek K."/>
        </authorList>
    </citation>
    <scope>NUCLEOTIDE SEQUENCE [LARGE SCALE GENOMIC DNA]</scope>
    <source>
        <strain evidence="3 4">ST58-10</strain>
    </source>
</reference>
<dbReference type="AlphaFoldDB" id="A0A1A9EYP2"/>
<dbReference type="Gene3D" id="3.40.50.1860">
    <property type="match status" value="2"/>
</dbReference>
<proteinExistence type="inferred from homology"/>
<dbReference type="Proteomes" id="UP000078070">
    <property type="component" value="Chromosome"/>
</dbReference>
<dbReference type="PANTHER" id="PTHR21198">
    <property type="entry name" value="GLUTAMATE RACEMASE"/>
    <property type="match status" value="1"/>
</dbReference>
<gene>
    <name evidence="3" type="ORF">A8C75_10435</name>
</gene>
<protein>
    <submittedName>
        <fullName evidence="3">Aspartate racemase</fullName>
    </submittedName>
</protein>
<organism evidence="3 4">
    <name type="scientific">Marinobacterium aestuarii</name>
    <dbReference type="NCBI Taxonomy" id="1821621"/>
    <lineage>
        <taxon>Bacteria</taxon>
        <taxon>Pseudomonadati</taxon>
        <taxon>Pseudomonadota</taxon>
        <taxon>Gammaproteobacteria</taxon>
        <taxon>Oceanospirillales</taxon>
        <taxon>Oceanospirillaceae</taxon>
        <taxon>Marinobacterium</taxon>
    </lineage>
</organism>
<dbReference type="KEGG" id="mars:A8C75_10435"/>
<evidence type="ECO:0000256" key="1">
    <source>
        <dbReference type="ARBA" id="ARBA00007847"/>
    </source>
</evidence>
<dbReference type="InterPro" id="IPR004380">
    <property type="entry name" value="Asp_race"/>
</dbReference>
<evidence type="ECO:0000313" key="3">
    <source>
        <dbReference type="EMBL" id="ANG62860.1"/>
    </source>
</evidence>
<dbReference type="GO" id="GO:0047661">
    <property type="term" value="F:amino-acid racemase activity"/>
    <property type="evidence" value="ECO:0007669"/>
    <property type="project" value="InterPro"/>
</dbReference>
<accession>A0A1A9EYP2</accession>
<reference evidence="4" key="1">
    <citation type="submission" date="2016-05" db="EMBL/GenBank/DDBJ databases">
        <authorList>
            <person name="Baek K."/>
            <person name="Yang S.-J."/>
        </authorList>
    </citation>
    <scope>NUCLEOTIDE SEQUENCE [LARGE SCALE GENOMIC DNA]</scope>
    <source>
        <strain evidence="4">ST58-10</strain>
    </source>
</reference>
<keyword evidence="2" id="KW-0413">Isomerase</keyword>
<dbReference type="InterPro" id="IPR015942">
    <property type="entry name" value="Asp/Glu/hydantoin_racemase"/>
</dbReference>
<dbReference type="STRING" id="1821621.A8C75_10435"/>
<evidence type="ECO:0000313" key="4">
    <source>
        <dbReference type="Proteomes" id="UP000078070"/>
    </source>
</evidence>
<dbReference type="EMBL" id="CP015839">
    <property type="protein sequence ID" value="ANG62860.1"/>
    <property type="molecule type" value="Genomic_DNA"/>
</dbReference>
<dbReference type="RefSeq" id="WP_067381721.1">
    <property type="nucleotide sequence ID" value="NZ_CP015839.1"/>
</dbReference>
<keyword evidence="4" id="KW-1185">Reference proteome</keyword>
<dbReference type="Pfam" id="PF01177">
    <property type="entry name" value="Asp_Glu_race"/>
    <property type="match status" value="1"/>
</dbReference>
<dbReference type="PANTHER" id="PTHR21198:SF7">
    <property type="entry name" value="ASPARTATE-GLUTAMATE RACEMASE FAMILY"/>
    <property type="match status" value="1"/>
</dbReference>
<comment type="similarity">
    <text evidence="1">Belongs to the aspartate/glutamate racemases family.</text>
</comment>
<dbReference type="OrthoDB" id="9803739at2"/>